<reference evidence="2" key="1">
    <citation type="journal article" date="2010" name="Science">
        <title>Plasticity of animal genome architecture unmasked by rapid evolution of a pelagic tunicate.</title>
        <authorList>
            <person name="Denoeud F."/>
            <person name="Henriet S."/>
            <person name="Mungpakdee S."/>
            <person name="Aury J.M."/>
            <person name="Da Silva C."/>
            <person name="Brinkmann H."/>
            <person name="Mikhaleva J."/>
            <person name="Olsen L.C."/>
            <person name="Jubin C."/>
            <person name="Canestro C."/>
            <person name="Bouquet J.M."/>
            <person name="Danks G."/>
            <person name="Poulain J."/>
            <person name="Campsteijn C."/>
            <person name="Adamski M."/>
            <person name="Cross I."/>
            <person name="Yadetie F."/>
            <person name="Muffato M."/>
            <person name="Louis A."/>
            <person name="Butcher S."/>
            <person name="Tsagkogeorga G."/>
            <person name="Konrad A."/>
            <person name="Singh S."/>
            <person name="Jensen M.F."/>
            <person name="Cong E.H."/>
            <person name="Eikeseth-Otteraa H."/>
            <person name="Noel B."/>
            <person name="Anthouard V."/>
            <person name="Porcel B.M."/>
            <person name="Kachouri-Lafond R."/>
            <person name="Nishino A."/>
            <person name="Ugolini M."/>
            <person name="Chourrout P."/>
            <person name="Nishida H."/>
            <person name="Aasland R."/>
            <person name="Huzurbazar S."/>
            <person name="Westhof E."/>
            <person name="Delsuc F."/>
            <person name="Lehrach H."/>
            <person name="Reinhardt R."/>
            <person name="Weissenbach J."/>
            <person name="Roy S.W."/>
            <person name="Artiguenave F."/>
            <person name="Postlethwait J.H."/>
            <person name="Manak J.R."/>
            <person name="Thompson E.M."/>
            <person name="Jaillon O."/>
            <person name="Du Pasquier L."/>
            <person name="Boudinot P."/>
            <person name="Liberles D.A."/>
            <person name="Volff J.N."/>
            <person name="Philippe H."/>
            <person name="Lenhard B."/>
            <person name="Roest Crollius H."/>
            <person name="Wincker P."/>
            <person name="Chourrout D."/>
        </authorList>
    </citation>
    <scope>NUCLEOTIDE SEQUENCE [LARGE SCALE GENOMIC DNA]</scope>
</reference>
<keyword evidence="3" id="KW-1185">Reference proteome</keyword>
<dbReference type="EMBL" id="FN653061">
    <property type="protein sequence ID" value="CBY10682.1"/>
    <property type="molecule type" value="Genomic_DNA"/>
</dbReference>
<evidence type="ECO:0000313" key="2">
    <source>
        <dbReference type="EMBL" id="CBY10682.1"/>
    </source>
</evidence>
<keyword evidence="1" id="KW-0812">Transmembrane</keyword>
<name>E4XJN9_OIKDI</name>
<evidence type="ECO:0000256" key="1">
    <source>
        <dbReference type="SAM" id="Phobius"/>
    </source>
</evidence>
<feature type="transmembrane region" description="Helical" evidence="1">
    <location>
        <begin position="12"/>
        <end position="29"/>
    </location>
</feature>
<evidence type="ECO:0000313" key="3">
    <source>
        <dbReference type="Proteomes" id="UP000001307"/>
    </source>
</evidence>
<proteinExistence type="predicted"/>
<dbReference type="InParanoid" id="E4XJN9"/>
<dbReference type="OrthoDB" id="10400276at2759"/>
<keyword evidence="1" id="KW-1133">Transmembrane helix</keyword>
<gene>
    <name evidence="2" type="ORF">GSOID_T00012840001</name>
</gene>
<accession>E4XJN9</accession>
<sequence length="449" mass="51311">MIEIGKNRDCLAIMTFIVLAALCYLNLFAKENFLGIAEEYEIDKISVQYDLLGEKIRLIEEKLSENKKSNSMTDDEVGALRQQIGFLQNDVAGEDLMKGELGNERYYPVPISGKEEKISDEEWEEIIEDESESSEEDYDAVYEKFVEEERVCPLAPEYTLAEFNIKDVQAKYKTRPDKFLTSVLMNGPNNQLLGLRETMFIAIKLNRSYIMPKFFKHDRADPTAVNAYVEEVEPTYRVSLLKMRRLMNVKPLESVPEICENGEFSAFYQLARKGGTQNQARLVKTCAGIDCKVDDVDCEVWEEGVCLTNVQLPKFPKGLADMKLTRLAQDGNNTLMQTLYDTDHSCTIMAYPYMDINFARNLFHPKIADEDKELMADILKATGPPMHVEEVVQNFIKTAIGGDGNYVSMHWRYNVGDWWHGGCDIIDGHYKAANEMEKAMTLFQKSAKN</sequence>
<keyword evidence="1" id="KW-0472">Membrane</keyword>
<protein>
    <submittedName>
        <fullName evidence="2">Uncharacterized protein</fullName>
    </submittedName>
</protein>
<dbReference type="AlphaFoldDB" id="E4XJN9"/>
<dbReference type="Proteomes" id="UP000001307">
    <property type="component" value="Unassembled WGS sequence"/>
</dbReference>
<organism evidence="2">
    <name type="scientific">Oikopleura dioica</name>
    <name type="common">Tunicate</name>
    <dbReference type="NCBI Taxonomy" id="34765"/>
    <lineage>
        <taxon>Eukaryota</taxon>
        <taxon>Metazoa</taxon>
        <taxon>Chordata</taxon>
        <taxon>Tunicata</taxon>
        <taxon>Appendicularia</taxon>
        <taxon>Copelata</taxon>
        <taxon>Oikopleuridae</taxon>
        <taxon>Oikopleura</taxon>
    </lineage>
</organism>